<feature type="signal peptide" evidence="1">
    <location>
        <begin position="1"/>
        <end position="37"/>
    </location>
</feature>
<dbReference type="AlphaFoldDB" id="A0A6J1TEY6"/>
<evidence type="ECO:0000256" key="1">
    <source>
        <dbReference type="SAM" id="SignalP"/>
    </source>
</evidence>
<dbReference type="KEGG" id="foc:113214972"/>
<dbReference type="Proteomes" id="UP000504606">
    <property type="component" value="Unplaced"/>
</dbReference>
<dbReference type="OrthoDB" id="8178576at2759"/>
<reference evidence="3" key="1">
    <citation type="submission" date="2025-08" db="UniProtKB">
        <authorList>
            <consortium name="RefSeq"/>
        </authorList>
    </citation>
    <scope>IDENTIFICATION</scope>
    <source>
        <tissue evidence="3">Whole organism</tissue>
    </source>
</reference>
<dbReference type="GeneID" id="113214972"/>
<gene>
    <name evidence="3" type="primary">LOC113214972</name>
</gene>
<keyword evidence="2" id="KW-1185">Reference proteome</keyword>
<accession>A0A6J1TEY6</accession>
<keyword evidence="1" id="KW-0732">Signal</keyword>
<proteinExistence type="predicted"/>
<feature type="chain" id="PRO_5026953211" evidence="1">
    <location>
        <begin position="38"/>
        <end position="107"/>
    </location>
</feature>
<protein>
    <submittedName>
        <fullName evidence="3">Uncharacterized protein LOC113214972</fullName>
    </submittedName>
</protein>
<dbReference type="PANTHER" id="PTHR39945">
    <property type="entry name" value="FI14129P"/>
    <property type="match status" value="1"/>
</dbReference>
<organism evidence="2 3">
    <name type="scientific">Frankliniella occidentalis</name>
    <name type="common">Western flower thrips</name>
    <name type="synonym">Euthrips occidentalis</name>
    <dbReference type="NCBI Taxonomy" id="133901"/>
    <lineage>
        <taxon>Eukaryota</taxon>
        <taxon>Metazoa</taxon>
        <taxon>Ecdysozoa</taxon>
        <taxon>Arthropoda</taxon>
        <taxon>Hexapoda</taxon>
        <taxon>Insecta</taxon>
        <taxon>Pterygota</taxon>
        <taxon>Neoptera</taxon>
        <taxon>Paraneoptera</taxon>
        <taxon>Thysanoptera</taxon>
        <taxon>Terebrantia</taxon>
        <taxon>Thripoidea</taxon>
        <taxon>Thripidae</taxon>
        <taxon>Frankliniella</taxon>
    </lineage>
</organism>
<evidence type="ECO:0000313" key="2">
    <source>
        <dbReference type="Proteomes" id="UP000504606"/>
    </source>
</evidence>
<dbReference type="PANTHER" id="PTHR39945:SF1">
    <property type="entry name" value="FI14129P"/>
    <property type="match status" value="1"/>
</dbReference>
<evidence type="ECO:0000313" key="3">
    <source>
        <dbReference type="RefSeq" id="XP_026290290.1"/>
    </source>
</evidence>
<dbReference type="RefSeq" id="XP_026290290.1">
    <property type="nucleotide sequence ID" value="XM_026434505.2"/>
</dbReference>
<name>A0A6J1TEY6_FRAOC</name>
<sequence>MAASDTNGRGGSVALGQCLLAAVLVACALALQQGVEAVPVYEFKHEESVTIAADNACYQNEEVEELCQMCAKKTKSNVVYPMCCQDEEEVRQWCDAYVNFPLRQRPE</sequence>